<dbReference type="Pfam" id="PF01740">
    <property type="entry name" value="STAS"/>
    <property type="match status" value="1"/>
</dbReference>
<sequence>MTRPLRASIPADSVAGLSVASILLPQAVAYAAIAHLSIQHAIVAALAGLVCYAMVGGSRFAVVAPTSSTAALLAAAVLSLNPTGDADSTALAVGLVIMTGVGLLLVAGARLGRLSAFVSRPVLHGFSFGLALTIIINQLPVLVGFDVGVNASGDNPVRLLAELLAQANHWALWSVAVGGGALALMLLLARRPKVPGALAVLALGIGLAYAVDLNELHVATVGPIALTLPTVGLPQLSMDRWLRIAELAGGLLVIVFAESWGSVRSMALLHGDAIEPNRELWAIGTSNLVSGLLQGMPVGAGFSVTAANEAAGAQSKGAAVVCAAAVLLLVLFGKPLIEHIPQPVLAAAVISALMHALSPGPLLILWRVNRDQYVALAAVAAVLAFGLLHGMLIAIALSLASAIRAFSQPIVRELAELDQTRNYIDRDSHPEARPRDKILILRPEEPLFFASAEGVLVETMARLEARSDLMVLILSLEQSADLDSTAAECLVDLCHVLERRGKTLLLARVKDPVRQLLLKMEPALFENRLFWSVADAVASATRLLQEGR</sequence>
<dbReference type="InterPro" id="IPR011547">
    <property type="entry name" value="SLC26A/SulP_dom"/>
</dbReference>
<dbReference type="KEGG" id="rhf:EUB48_10320"/>
<dbReference type="GO" id="GO:0055085">
    <property type="term" value="P:transmembrane transport"/>
    <property type="evidence" value="ECO:0007669"/>
    <property type="project" value="InterPro"/>
</dbReference>
<reference evidence="7 8" key="1">
    <citation type="submission" date="2019-01" db="EMBL/GenBank/DDBJ databases">
        <title>Genomic insights into a novel species Rhodoferax sp.</title>
        <authorList>
            <person name="Jin L."/>
        </authorList>
    </citation>
    <scope>NUCLEOTIDE SEQUENCE [LARGE SCALE GENOMIC DNA]</scope>
    <source>
        <strain evidence="7 8">CHu59-6-5</strain>
    </source>
</reference>
<gene>
    <name evidence="7" type="ORF">EUB48_10320</name>
</gene>
<evidence type="ECO:0000313" key="8">
    <source>
        <dbReference type="Proteomes" id="UP000316798"/>
    </source>
</evidence>
<proteinExistence type="predicted"/>
<feature type="transmembrane region" description="Helical" evidence="5">
    <location>
        <begin position="123"/>
        <end position="145"/>
    </location>
</feature>
<dbReference type="CDD" id="cd07042">
    <property type="entry name" value="STAS_SulP_like_sulfate_transporter"/>
    <property type="match status" value="1"/>
</dbReference>
<dbReference type="Proteomes" id="UP000316798">
    <property type="component" value="Chromosome"/>
</dbReference>
<evidence type="ECO:0000256" key="5">
    <source>
        <dbReference type="SAM" id="Phobius"/>
    </source>
</evidence>
<name>A0A515DB40_9BURK</name>
<feature type="transmembrane region" description="Helical" evidence="5">
    <location>
        <begin position="90"/>
        <end position="111"/>
    </location>
</feature>
<accession>A0A515DB40</accession>
<evidence type="ECO:0000256" key="3">
    <source>
        <dbReference type="ARBA" id="ARBA00022989"/>
    </source>
</evidence>
<keyword evidence="4 5" id="KW-0472">Membrane</keyword>
<feature type="transmembrane region" description="Helical" evidence="5">
    <location>
        <begin position="343"/>
        <end position="366"/>
    </location>
</feature>
<feature type="transmembrane region" description="Helical" evidence="5">
    <location>
        <begin position="170"/>
        <end position="189"/>
    </location>
</feature>
<feature type="transmembrane region" description="Helical" evidence="5">
    <location>
        <begin position="241"/>
        <end position="260"/>
    </location>
</feature>
<dbReference type="InterPro" id="IPR036513">
    <property type="entry name" value="STAS_dom_sf"/>
</dbReference>
<evidence type="ECO:0000256" key="2">
    <source>
        <dbReference type="ARBA" id="ARBA00022692"/>
    </source>
</evidence>
<evidence type="ECO:0000256" key="1">
    <source>
        <dbReference type="ARBA" id="ARBA00004141"/>
    </source>
</evidence>
<keyword evidence="2 5" id="KW-0812">Transmembrane</keyword>
<evidence type="ECO:0000259" key="6">
    <source>
        <dbReference type="PROSITE" id="PS50801"/>
    </source>
</evidence>
<organism evidence="7 8">
    <name type="scientific">Rhodoferax sediminis</name>
    <dbReference type="NCBI Taxonomy" id="2509614"/>
    <lineage>
        <taxon>Bacteria</taxon>
        <taxon>Pseudomonadati</taxon>
        <taxon>Pseudomonadota</taxon>
        <taxon>Betaproteobacteria</taxon>
        <taxon>Burkholderiales</taxon>
        <taxon>Comamonadaceae</taxon>
        <taxon>Rhodoferax</taxon>
    </lineage>
</organism>
<comment type="subcellular location">
    <subcellularLocation>
        <location evidence="1">Membrane</location>
        <topology evidence="1">Multi-pass membrane protein</topology>
    </subcellularLocation>
</comment>
<evidence type="ECO:0000313" key="7">
    <source>
        <dbReference type="EMBL" id="QDL37619.1"/>
    </source>
</evidence>
<dbReference type="InterPro" id="IPR001902">
    <property type="entry name" value="SLC26A/SulP_fam"/>
</dbReference>
<dbReference type="SUPFAM" id="SSF52091">
    <property type="entry name" value="SpoIIaa-like"/>
    <property type="match status" value="1"/>
</dbReference>
<dbReference type="Pfam" id="PF00916">
    <property type="entry name" value="Sulfate_transp"/>
    <property type="match status" value="1"/>
</dbReference>
<dbReference type="PANTHER" id="PTHR11814">
    <property type="entry name" value="SULFATE TRANSPORTER"/>
    <property type="match status" value="1"/>
</dbReference>
<keyword evidence="3 5" id="KW-1133">Transmembrane helix</keyword>
<dbReference type="Gene3D" id="3.30.750.24">
    <property type="entry name" value="STAS domain"/>
    <property type="match status" value="1"/>
</dbReference>
<dbReference type="OrthoDB" id="9177189at2"/>
<keyword evidence="8" id="KW-1185">Reference proteome</keyword>
<dbReference type="AlphaFoldDB" id="A0A515DB40"/>
<protein>
    <submittedName>
        <fullName evidence="7">SulP family inorganic anion transporter</fullName>
    </submittedName>
</protein>
<feature type="transmembrane region" description="Helical" evidence="5">
    <location>
        <begin position="194"/>
        <end position="211"/>
    </location>
</feature>
<dbReference type="InterPro" id="IPR002645">
    <property type="entry name" value="STAS_dom"/>
</dbReference>
<feature type="transmembrane region" description="Helical" evidence="5">
    <location>
        <begin position="39"/>
        <end position="55"/>
    </location>
</feature>
<dbReference type="EMBL" id="CP035503">
    <property type="protein sequence ID" value="QDL37619.1"/>
    <property type="molecule type" value="Genomic_DNA"/>
</dbReference>
<feature type="domain" description="STAS" evidence="6">
    <location>
        <begin position="428"/>
        <end position="540"/>
    </location>
</feature>
<dbReference type="RefSeq" id="WP_142818861.1">
    <property type="nucleotide sequence ID" value="NZ_CP035503.1"/>
</dbReference>
<feature type="transmembrane region" description="Helical" evidence="5">
    <location>
        <begin position="373"/>
        <end position="400"/>
    </location>
</feature>
<evidence type="ECO:0000256" key="4">
    <source>
        <dbReference type="ARBA" id="ARBA00023136"/>
    </source>
</evidence>
<feature type="transmembrane region" description="Helical" evidence="5">
    <location>
        <begin position="317"/>
        <end position="337"/>
    </location>
</feature>
<dbReference type="PROSITE" id="PS50801">
    <property type="entry name" value="STAS"/>
    <property type="match status" value="1"/>
</dbReference>
<dbReference type="GO" id="GO:0016020">
    <property type="term" value="C:membrane"/>
    <property type="evidence" value="ECO:0007669"/>
    <property type="project" value="UniProtKB-SubCell"/>
</dbReference>